<dbReference type="EMBL" id="JACHHK010000010">
    <property type="protein sequence ID" value="MBB5183932.1"/>
    <property type="molecule type" value="Genomic_DNA"/>
</dbReference>
<dbReference type="PANTHER" id="PTHR22916">
    <property type="entry name" value="GLYCOSYLTRANSFERASE"/>
    <property type="match status" value="1"/>
</dbReference>
<dbReference type="CDD" id="cd00761">
    <property type="entry name" value="Glyco_tranf_GTA_type"/>
    <property type="match status" value="1"/>
</dbReference>
<dbReference type="InterPro" id="IPR001173">
    <property type="entry name" value="Glyco_trans_2-like"/>
</dbReference>
<organism evidence="4 5">
    <name type="scientific">Catenisphaera adipataccumulans</name>
    <dbReference type="NCBI Taxonomy" id="700500"/>
    <lineage>
        <taxon>Bacteria</taxon>
        <taxon>Bacillati</taxon>
        <taxon>Bacillota</taxon>
        <taxon>Erysipelotrichia</taxon>
        <taxon>Erysipelotrichales</taxon>
        <taxon>Erysipelotrichaceae</taxon>
        <taxon>Catenisphaera</taxon>
    </lineage>
</organism>
<name>A0A7W8D0V0_9FIRM</name>
<evidence type="ECO:0000256" key="2">
    <source>
        <dbReference type="ARBA" id="ARBA00022679"/>
    </source>
</evidence>
<proteinExistence type="predicted"/>
<keyword evidence="5" id="KW-1185">Reference proteome</keyword>
<keyword evidence="2 4" id="KW-0808">Transferase</keyword>
<protein>
    <submittedName>
        <fullName evidence="4">Glycosyltransferase involved in cell wall biosynthesis</fullName>
    </submittedName>
</protein>
<dbReference type="PANTHER" id="PTHR22916:SF51">
    <property type="entry name" value="GLYCOSYLTRANSFERASE EPSH-RELATED"/>
    <property type="match status" value="1"/>
</dbReference>
<sequence length="304" mass="35477">MNPKTSVLMPVYNVGNYVEKAIRSVLSQTETDLELIVINDGSTDDTLSVIQTIHDERIHLFSIENHGVSFARNMALDKAAGNYLMFVDGDDYLEPHILADCMAMMEKRSCDIVTFGYIREGKYLHLRSRCSRWPILTGKEAVRALVQEQGIDNYLWGKLYKKECFDGIRFPEQKDSFEDAYTSYRVLLNAERVGCLHEYGYHYRVGRSGSLTNHMDYDRVSEMRESFRYQERALKKLFPDDDFQFDRQYCNADLYLMSLLVFRPSASQGSEFRPSPIRWQYVPVSRKIAYQLLQEALKIKTKRK</sequence>
<keyword evidence="1" id="KW-0328">Glycosyltransferase</keyword>
<evidence type="ECO:0000313" key="4">
    <source>
        <dbReference type="EMBL" id="MBB5183932.1"/>
    </source>
</evidence>
<dbReference type="Proteomes" id="UP000539953">
    <property type="component" value="Unassembled WGS sequence"/>
</dbReference>
<dbReference type="RefSeq" id="WP_183329227.1">
    <property type="nucleotide sequence ID" value="NZ_JACHHK010000010.1"/>
</dbReference>
<dbReference type="SUPFAM" id="SSF53448">
    <property type="entry name" value="Nucleotide-diphospho-sugar transferases"/>
    <property type="match status" value="1"/>
</dbReference>
<comment type="caution">
    <text evidence="4">The sequence shown here is derived from an EMBL/GenBank/DDBJ whole genome shotgun (WGS) entry which is preliminary data.</text>
</comment>
<feature type="domain" description="Glycosyltransferase 2-like" evidence="3">
    <location>
        <begin position="6"/>
        <end position="143"/>
    </location>
</feature>
<accession>A0A7W8D0V0</accession>
<dbReference type="Gene3D" id="3.90.550.10">
    <property type="entry name" value="Spore Coat Polysaccharide Biosynthesis Protein SpsA, Chain A"/>
    <property type="match status" value="1"/>
</dbReference>
<dbReference type="GO" id="GO:0016757">
    <property type="term" value="F:glycosyltransferase activity"/>
    <property type="evidence" value="ECO:0007669"/>
    <property type="project" value="UniProtKB-KW"/>
</dbReference>
<evidence type="ECO:0000313" key="5">
    <source>
        <dbReference type="Proteomes" id="UP000539953"/>
    </source>
</evidence>
<dbReference type="Pfam" id="PF00535">
    <property type="entry name" value="Glycos_transf_2"/>
    <property type="match status" value="1"/>
</dbReference>
<evidence type="ECO:0000256" key="1">
    <source>
        <dbReference type="ARBA" id="ARBA00022676"/>
    </source>
</evidence>
<dbReference type="AlphaFoldDB" id="A0A7W8D0V0"/>
<gene>
    <name evidence="4" type="ORF">HNQ47_001980</name>
</gene>
<evidence type="ECO:0000259" key="3">
    <source>
        <dbReference type="Pfam" id="PF00535"/>
    </source>
</evidence>
<reference evidence="4 5" key="1">
    <citation type="submission" date="2020-08" db="EMBL/GenBank/DDBJ databases">
        <title>Genomic Encyclopedia of Type Strains, Phase IV (KMG-IV): sequencing the most valuable type-strain genomes for metagenomic binning, comparative biology and taxonomic classification.</title>
        <authorList>
            <person name="Goeker M."/>
        </authorList>
    </citation>
    <scope>NUCLEOTIDE SEQUENCE [LARGE SCALE GENOMIC DNA]</scope>
    <source>
        <strain evidence="4 5">DSM 25799</strain>
    </source>
</reference>
<dbReference type="InterPro" id="IPR029044">
    <property type="entry name" value="Nucleotide-diphossugar_trans"/>
</dbReference>